<dbReference type="RefSeq" id="WP_174942831.1">
    <property type="nucleotide sequence ID" value="NZ_CABVQS010000001.1"/>
</dbReference>
<dbReference type="EMBL" id="CABVQS010000001">
    <property type="protein sequence ID" value="VWC78795.1"/>
    <property type="molecule type" value="Genomic_DNA"/>
</dbReference>
<keyword evidence="1" id="KW-0732">Signal</keyword>
<evidence type="ECO:0000313" key="2">
    <source>
        <dbReference type="EMBL" id="VWC78795.1"/>
    </source>
</evidence>
<proteinExistence type="predicted"/>
<feature type="chain" id="PRO_5026650369" description="Lipoprotein" evidence="1">
    <location>
        <begin position="42"/>
        <end position="283"/>
    </location>
</feature>
<reference evidence="2 3" key="1">
    <citation type="submission" date="2019-09" db="EMBL/GenBank/DDBJ databases">
        <authorList>
            <person name="Depoorter E."/>
        </authorList>
    </citation>
    <scope>NUCLEOTIDE SEQUENCE [LARGE SCALE GENOMIC DNA]</scope>
    <source>
        <strain evidence="2">R-71033</strain>
    </source>
</reference>
<evidence type="ECO:0000256" key="1">
    <source>
        <dbReference type="SAM" id="SignalP"/>
    </source>
</evidence>
<protein>
    <recommendedName>
        <fullName evidence="4">Lipoprotein</fullName>
    </recommendedName>
</protein>
<feature type="signal peptide" evidence="1">
    <location>
        <begin position="1"/>
        <end position="41"/>
    </location>
</feature>
<sequence length="283" mass="31474">MLFSMREMRRYQGIRKDKKRYFRVQTVLAFILALVANCTFAVSDVNDGDQQQAALQTLMGKDPAPSDSVKGVALSPWAHGPSASGPLWVVAALVQRSTENVDAELWTGVLTRDGQRFHLLASDRSEHVDTSPLLWSASLTMDVIPYRINAQEAAFGVRFNNNYTSTAHSDSIEILSLYRFADARVMPIFTAMTDWSTYDRDAAAECVAVKAGKGKNQGDAQQDACDAENTTEVHYVLSFSPHMTNGHYDLVVRPKGKAASGKSTRFTWNGKTYQPRRFAGDWH</sequence>
<evidence type="ECO:0000313" key="3">
    <source>
        <dbReference type="Proteomes" id="UP000494109"/>
    </source>
</evidence>
<dbReference type="AlphaFoldDB" id="A0A6P2V7C1"/>
<gene>
    <name evidence="2" type="ORF">BCO71033_00333</name>
</gene>
<name>A0A6P2V7C1_9BURK</name>
<organism evidence="2 3">
    <name type="scientific">Burkholderia contaminans</name>
    <dbReference type="NCBI Taxonomy" id="488447"/>
    <lineage>
        <taxon>Bacteria</taxon>
        <taxon>Pseudomonadati</taxon>
        <taxon>Pseudomonadota</taxon>
        <taxon>Betaproteobacteria</taxon>
        <taxon>Burkholderiales</taxon>
        <taxon>Burkholderiaceae</taxon>
        <taxon>Burkholderia</taxon>
        <taxon>Burkholderia cepacia complex</taxon>
    </lineage>
</organism>
<dbReference type="Proteomes" id="UP000494109">
    <property type="component" value="Unassembled WGS sequence"/>
</dbReference>
<evidence type="ECO:0008006" key="4">
    <source>
        <dbReference type="Google" id="ProtNLM"/>
    </source>
</evidence>
<accession>A0A6P2V7C1</accession>